<evidence type="ECO:0000313" key="2">
    <source>
        <dbReference type="EMBL" id="TXK37779.1"/>
    </source>
</evidence>
<organism evidence="2 3">
    <name type="scientific">Pontibacter qinzhouensis</name>
    <dbReference type="NCBI Taxonomy" id="2603253"/>
    <lineage>
        <taxon>Bacteria</taxon>
        <taxon>Pseudomonadati</taxon>
        <taxon>Bacteroidota</taxon>
        <taxon>Cytophagia</taxon>
        <taxon>Cytophagales</taxon>
        <taxon>Hymenobacteraceae</taxon>
        <taxon>Pontibacter</taxon>
    </lineage>
</organism>
<reference evidence="2 3" key="1">
    <citation type="submission" date="2019-08" db="EMBL/GenBank/DDBJ databases">
        <authorList>
            <person name="Shi S."/>
        </authorList>
    </citation>
    <scope>NUCLEOTIDE SEQUENCE [LARGE SCALE GENOMIC DNA]</scope>
    <source>
        <strain evidence="2 3">GY10130</strain>
    </source>
</reference>
<dbReference type="OrthoDB" id="1492847at2"/>
<dbReference type="RefSeq" id="WP_147922517.1">
    <property type="nucleotide sequence ID" value="NZ_VRTY01000056.1"/>
</dbReference>
<dbReference type="Proteomes" id="UP000321926">
    <property type="component" value="Unassembled WGS sequence"/>
</dbReference>
<dbReference type="InterPro" id="IPR006757">
    <property type="entry name" value="OGF_rcpt"/>
</dbReference>
<dbReference type="GO" id="GO:0016020">
    <property type="term" value="C:membrane"/>
    <property type="evidence" value="ECO:0007669"/>
    <property type="project" value="InterPro"/>
</dbReference>
<evidence type="ECO:0000259" key="1">
    <source>
        <dbReference type="Pfam" id="PF04664"/>
    </source>
</evidence>
<dbReference type="Pfam" id="PF04664">
    <property type="entry name" value="OGFr_N"/>
    <property type="match status" value="1"/>
</dbReference>
<evidence type="ECO:0000313" key="3">
    <source>
        <dbReference type="Proteomes" id="UP000321926"/>
    </source>
</evidence>
<name>A0A5C8JJ63_9BACT</name>
<dbReference type="EMBL" id="VRTY01000056">
    <property type="protein sequence ID" value="TXK37779.1"/>
    <property type="molecule type" value="Genomic_DNA"/>
</dbReference>
<gene>
    <name evidence="2" type="ORF">FVR03_14695</name>
</gene>
<keyword evidence="3" id="KW-1185">Reference proteome</keyword>
<accession>A0A5C8JJ63</accession>
<dbReference type="AlphaFoldDB" id="A0A5C8JJ63"/>
<dbReference type="GO" id="GO:0038023">
    <property type="term" value="F:signaling receptor activity"/>
    <property type="evidence" value="ECO:0007669"/>
    <property type="project" value="InterPro"/>
</dbReference>
<comment type="caution">
    <text evidence="2">The sequence shown here is derived from an EMBL/GenBank/DDBJ whole genome shotgun (WGS) entry which is preliminary data.</text>
</comment>
<proteinExistence type="predicted"/>
<feature type="domain" description="Opioid growth factor receptor (OGFr) conserved" evidence="1">
    <location>
        <begin position="32"/>
        <end position="112"/>
    </location>
</feature>
<protein>
    <recommendedName>
        <fullName evidence="1">Opioid growth factor receptor (OGFr) conserved domain-containing protein</fullName>
    </recommendedName>
</protein>
<sequence>MTKNTDAAFKGVAGVKLRQAEQLEQFEQWAAAKDWNSFHNTHYDWWMFPVDKPSSHGFAWTVMDEEVQELKQDPEYIHNYLRGVELLLLAWGWNLQEEKLIENPDPAQNWHNWPIRLHKCASSLLLFGFEKEFNSVKRYAQYLLQRGEDFTYNGRDLSELFAD</sequence>